<dbReference type="Proteomes" id="UP000743899">
    <property type="component" value="Unassembled WGS sequence"/>
</dbReference>
<gene>
    <name evidence="3" type="ORF">GW534_02810</name>
</gene>
<dbReference type="CDD" id="cd06223">
    <property type="entry name" value="PRTases_typeI"/>
    <property type="match status" value="1"/>
</dbReference>
<dbReference type="PANTHER" id="PTHR47505">
    <property type="entry name" value="DNA UTILIZATION PROTEIN YHGH"/>
    <property type="match status" value="1"/>
</dbReference>
<name>A0ABX0A2B8_9BACI</name>
<comment type="caution">
    <text evidence="3">The sequence shown here is derived from an EMBL/GenBank/DDBJ whole genome shotgun (WGS) entry which is preliminary data.</text>
</comment>
<dbReference type="SUPFAM" id="SSF53271">
    <property type="entry name" value="PRTase-like"/>
    <property type="match status" value="1"/>
</dbReference>
<reference evidence="3 4" key="1">
    <citation type="submission" date="2020-01" db="EMBL/GenBank/DDBJ databases">
        <title>A novel Bacillus sp. from Pasinler.</title>
        <authorList>
            <person name="Adiguzel A."/>
            <person name="Ay H."/>
            <person name="Baltaci M.O."/>
        </authorList>
    </citation>
    <scope>NUCLEOTIDE SEQUENCE [LARGE SCALE GENOMIC DNA]</scope>
    <source>
        <strain evidence="3 4">P1</strain>
    </source>
</reference>
<evidence type="ECO:0000313" key="4">
    <source>
        <dbReference type="Proteomes" id="UP000743899"/>
    </source>
</evidence>
<proteinExistence type="inferred from homology"/>
<dbReference type="Pfam" id="PF00156">
    <property type="entry name" value="Pribosyltran"/>
    <property type="match status" value="1"/>
</dbReference>
<dbReference type="InterPro" id="IPR000836">
    <property type="entry name" value="PRTase_dom"/>
</dbReference>
<evidence type="ECO:0000256" key="1">
    <source>
        <dbReference type="ARBA" id="ARBA00008007"/>
    </source>
</evidence>
<evidence type="ECO:0000259" key="2">
    <source>
        <dbReference type="Pfam" id="PF00156"/>
    </source>
</evidence>
<evidence type="ECO:0000313" key="3">
    <source>
        <dbReference type="EMBL" id="NCU16704.1"/>
    </source>
</evidence>
<dbReference type="PANTHER" id="PTHR47505:SF1">
    <property type="entry name" value="DNA UTILIZATION PROTEIN YHGH"/>
    <property type="match status" value="1"/>
</dbReference>
<sequence>MKLLKPDLCLYCFQPISPNYTWRSVFLAQLNRQICSKCENQLERIMGTTCQICHRPKTETNKQYFKDDLCNDCIRWEESSKWRGTLTKNTSIYVYNDFMAELIAKFKYRGDYALAKIFAEDIQNILRSLQYDVIVPIPLSEERLYERGFNQAEALLIEAGLQPSNILERTHTEKQSKKSREERIHLPQVFKLSQIKPTTETITSKQIQTSKNQQAAPPTNSIKNKHILLVDDIYTTGSTLRHAAYILEQAGAKSIQSLTLARG</sequence>
<dbReference type="Gene3D" id="3.40.50.2020">
    <property type="match status" value="1"/>
</dbReference>
<protein>
    <submittedName>
        <fullName evidence="3">ComF family protein</fullName>
    </submittedName>
</protein>
<dbReference type="InterPro" id="IPR029057">
    <property type="entry name" value="PRTase-like"/>
</dbReference>
<dbReference type="InterPro" id="IPR051910">
    <property type="entry name" value="ComF/GntX_DNA_util-trans"/>
</dbReference>
<dbReference type="EMBL" id="JAACYS010000007">
    <property type="protein sequence ID" value="NCU16704.1"/>
    <property type="molecule type" value="Genomic_DNA"/>
</dbReference>
<accession>A0ABX0A2B8</accession>
<dbReference type="RefSeq" id="WP_161919541.1">
    <property type="nucleotide sequence ID" value="NZ_JAACYS010000007.1"/>
</dbReference>
<feature type="domain" description="Phosphoribosyltransferase" evidence="2">
    <location>
        <begin position="205"/>
        <end position="262"/>
    </location>
</feature>
<organism evidence="3 4">
    <name type="scientific">Pallidibacillus pasinlerensis</name>
    <dbReference type="NCBI Taxonomy" id="2703818"/>
    <lineage>
        <taxon>Bacteria</taxon>
        <taxon>Bacillati</taxon>
        <taxon>Bacillota</taxon>
        <taxon>Bacilli</taxon>
        <taxon>Bacillales</taxon>
        <taxon>Bacillaceae</taxon>
        <taxon>Pallidibacillus</taxon>
    </lineage>
</organism>
<keyword evidence="4" id="KW-1185">Reference proteome</keyword>
<comment type="similarity">
    <text evidence="1">Belongs to the ComF/GntX family.</text>
</comment>